<reference evidence="6" key="1">
    <citation type="submission" date="2021-04" db="EMBL/GenBank/DDBJ databases">
        <title>Genome sequence of Woronichinia naegeliana from Washington state freshwater lake bloom.</title>
        <authorList>
            <person name="Dreher T.W."/>
        </authorList>
    </citation>
    <scope>NUCLEOTIDE SEQUENCE</scope>
    <source>
        <strain evidence="6">WA131</strain>
    </source>
</reference>
<dbReference type="GO" id="GO:0046872">
    <property type="term" value="F:metal ion binding"/>
    <property type="evidence" value="ECO:0007669"/>
    <property type="project" value="UniProtKB-KW"/>
</dbReference>
<evidence type="ECO:0000256" key="3">
    <source>
        <dbReference type="ARBA" id="ARBA00022801"/>
    </source>
</evidence>
<dbReference type="Proteomes" id="UP001065613">
    <property type="component" value="Chromosome"/>
</dbReference>
<protein>
    <submittedName>
        <fullName evidence="6">Hopanoid biosynthesis-associated protein HpnK</fullName>
    </submittedName>
</protein>
<keyword evidence="3" id="KW-0378">Hydrolase</keyword>
<dbReference type="GO" id="GO:0019213">
    <property type="term" value="F:deacetylase activity"/>
    <property type="evidence" value="ECO:0007669"/>
    <property type="project" value="TreeGrafter"/>
</dbReference>
<keyword evidence="2" id="KW-0479">Metal-binding</keyword>
<dbReference type="GO" id="GO:0016787">
    <property type="term" value="F:hydrolase activity"/>
    <property type="evidence" value="ECO:0007669"/>
    <property type="project" value="UniProtKB-KW"/>
</dbReference>
<dbReference type="NCBIfam" id="TIGR03473">
    <property type="entry name" value="HpnK"/>
    <property type="match status" value="1"/>
</dbReference>
<dbReference type="GO" id="GO:0005975">
    <property type="term" value="P:carbohydrate metabolic process"/>
    <property type="evidence" value="ECO:0007669"/>
    <property type="project" value="InterPro"/>
</dbReference>
<dbReference type="PANTHER" id="PTHR31609">
    <property type="entry name" value="YDJC DEACETYLASE FAMILY MEMBER"/>
    <property type="match status" value="1"/>
</dbReference>
<evidence type="ECO:0000256" key="5">
    <source>
        <dbReference type="ARBA" id="ARBA00023277"/>
    </source>
</evidence>
<dbReference type="CDD" id="cd10804">
    <property type="entry name" value="YdjC_HpnK_like"/>
    <property type="match status" value="1"/>
</dbReference>
<dbReference type="PANTHER" id="PTHR31609:SF1">
    <property type="entry name" value="CARBOHYDRATE DEACETYLASE"/>
    <property type="match status" value="1"/>
</dbReference>
<dbReference type="Gene3D" id="3.20.20.370">
    <property type="entry name" value="Glycoside hydrolase/deacetylase"/>
    <property type="match status" value="1"/>
</dbReference>
<keyword evidence="4" id="KW-0460">Magnesium</keyword>
<dbReference type="InterPro" id="IPR011330">
    <property type="entry name" value="Glyco_hydro/deAcase_b/a-brl"/>
</dbReference>
<proteinExistence type="predicted"/>
<evidence type="ECO:0000256" key="4">
    <source>
        <dbReference type="ARBA" id="ARBA00022842"/>
    </source>
</evidence>
<dbReference type="SUPFAM" id="SSF88713">
    <property type="entry name" value="Glycoside hydrolase/deacetylase"/>
    <property type="match status" value="1"/>
</dbReference>
<dbReference type="InterPro" id="IPR017836">
    <property type="entry name" value="Hopanoid_biosynth-assoc_HpnK"/>
</dbReference>
<evidence type="ECO:0000256" key="2">
    <source>
        <dbReference type="ARBA" id="ARBA00022723"/>
    </source>
</evidence>
<organism evidence="6">
    <name type="scientific">Woronichinia naegeliana WA131</name>
    <dbReference type="NCBI Taxonomy" id="2824559"/>
    <lineage>
        <taxon>Bacteria</taxon>
        <taxon>Bacillati</taxon>
        <taxon>Cyanobacteriota</taxon>
        <taxon>Cyanophyceae</taxon>
        <taxon>Synechococcales</taxon>
        <taxon>Coelosphaeriaceae</taxon>
        <taxon>Woronichinia</taxon>
    </lineage>
</organism>
<comment type="cofactor">
    <cofactor evidence="1">
        <name>Mg(2+)</name>
        <dbReference type="ChEBI" id="CHEBI:18420"/>
    </cofactor>
</comment>
<keyword evidence="5" id="KW-0119">Carbohydrate metabolism</keyword>
<gene>
    <name evidence="6" type="primary">hpnK</name>
    <name evidence="6" type="ORF">KA717_27760</name>
</gene>
<evidence type="ECO:0000256" key="1">
    <source>
        <dbReference type="ARBA" id="ARBA00001946"/>
    </source>
</evidence>
<dbReference type="InterPro" id="IPR006879">
    <property type="entry name" value="YdjC-like"/>
</dbReference>
<name>A0A977KTE2_9CYAN</name>
<dbReference type="Pfam" id="PF04794">
    <property type="entry name" value="YdjC"/>
    <property type="match status" value="1"/>
</dbReference>
<dbReference type="AlphaFoldDB" id="A0A977KTE2"/>
<dbReference type="KEGG" id="wna:KA717_27760"/>
<sequence>MIKQLIINADDFGLSSSVNQAIIEAHKNGILTSTSLMVSGLACQEAVTLAKQHPDLGVGLHLVLVCGRSVLPATTIPHLVDSQGNFPDDAVKAGLTYQFNQAARQELALEIRAQLEKFQQTGLSLSHVDGHLHLHVHPVVLNILKELASEFSIPFIRLPKEELKLNLAIDSSNLLTKILWSQVFGQLRRHGEKVLESAGILTTERVYGLLQTGKISEFYLLQLLPQIQATLVEIYAHPDRLPNAVNPTGPLELQALLSPAVRDRLKKEGFQLVNYHQIKPSN</sequence>
<evidence type="ECO:0000313" key="6">
    <source>
        <dbReference type="EMBL" id="UXE59551.1"/>
    </source>
</evidence>
<accession>A0A977KTE2</accession>
<dbReference type="EMBL" id="CP073041">
    <property type="protein sequence ID" value="UXE59551.1"/>
    <property type="molecule type" value="Genomic_DNA"/>
</dbReference>